<dbReference type="PRINTS" id="PR00363">
    <property type="entry name" value="CYTOCHROMEB5"/>
</dbReference>
<evidence type="ECO:0000313" key="16">
    <source>
        <dbReference type="Proteomes" id="UP000494040"/>
    </source>
</evidence>
<dbReference type="PANTHER" id="PTHR19372">
    <property type="entry name" value="SULFITE REDUCTASE"/>
    <property type="match status" value="1"/>
</dbReference>
<dbReference type="Gene3D" id="3.10.120.10">
    <property type="entry name" value="Cytochrome b5-like heme/steroid binding domain"/>
    <property type="match status" value="1"/>
</dbReference>
<dbReference type="EnsemblMetazoa" id="XM_014393179.2">
    <property type="protein sequence ID" value="XP_014248665.1"/>
    <property type="gene ID" value="LOC106666178"/>
</dbReference>
<organism evidence="15 16">
    <name type="scientific">Cimex lectularius</name>
    <name type="common">Bed bug</name>
    <name type="synonym">Acanthia lectularia</name>
    <dbReference type="NCBI Taxonomy" id="79782"/>
    <lineage>
        <taxon>Eukaryota</taxon>
        <taxon>Metazoa</taxon>
        <taxon>Ecdysozoa</taxon>
        <taxon>Arthropoda</taxon>
        <taxon>Hexapoda</taxon>
        <taxon>Insecta</taxon>
        <taxon>Pterygota</taxon>
        <taxon>Neoptera</taxon>
        <taxon>Paraneoptera</taxon>
        <taxon>Hemiptera</taxon>
        <taxon>Heteroptera</taxon>
        <taxon>Panheteroptera</taxon>
        <taxon>Cimicomorpha</taxon>
        <taxon>Cimicidae</taxon>
        <taxon>Cimex</taxon>
    </lineage>
</organism>
<feature type="domain" description="Cytochrome b5 heme-binding" evidence="14">
    <location>
        <begin position="82"/>
        <end position="160"/>
    </location>
</feature>
<dbReference type="OrthoDB" id="10051395at2759"/>
<evidence type="ECO:0000256" key="7">
    <source>
        <dbReference type="ARBA" id="ARBA00012505"/>
    </source>
</evidence>
<keyword evidence="9" id="KW-0349">Heme</keyword>
<protein>
    <recommendedName>
        <fullName evidence="7">sulfite oxidase</fullName>
        <ecNumber evidence="7">1.8.3.1</ecNumber>
    </recommendedName>
</protein>
<comment type="cofactor">
    <cofactor evidence="2">
        <name>heme b</name>
        <dbReference type="ChEBI" id="CHEBI:60344"/>
    </cofactor>
</comment>
<dbReference type="GO" id="GO:0030151">
    <property type="term" value="F:molybdenum ion binding"/>
    <property type="evidence" value="ECO:0007669"/>
    <property type="project" value="InterPro"/>
</dbReference>
<dbReference type="InterPro" id="IPR036400">
    <property type="entry name" value="Cyt_B5-like_heme/steroid_sf"/>
</dbReference>
<keyword evidence="10" id="KW-0479">Metal-binding</keyword>
<accession>A0A8I6RPB4</accession>
<reference evidence="15" key="1">
    <citation type="submission" date="2022-01" db="UniProtKB">
        <authorList>
            <consortium name="EnsemblMetazoa"/>
        </authorList>
    </citation>
    <scope>IDENTIFICATION</scope>
</reference>
<keyword evidence="12" id="KW-0408">Iron</keyword>
<comment type="pathway">
    <text evidence="4">Sulfur metabolism.</text>
</comment>
<dbReference type="GO" id="GO:0043546">
    <property type="term" value="F:molybdopterin cofactor binding"/>
    <property type="evidence" value="ECO:0007669"/>
    <property type="project" value="InterPro"/>
</dbReference>
<evidence type="ECO:0000256" key="3">
    <source>
        <dbReference type="ARBA" id="ARBA00004569"/>
    </source>
</evidence>
<dbReference type="InterPro" id="IPR036374">
    <property type="entry name" value="OxRdtase_Mopterin-bd_sf"/>
</dbReference>
<comment type="pathway">
    <text evidence="5">Energy metabolism; sulfur metabolism.</text>
</comment>
<dbReference type="Gene3D" id="2.60.40.650">
    <property type="match status" value="1"/>
</dbReference>
<evidence type="ECO:0000256" key="6">
    <source>
        <dbReference type="ARBA" id="ARBA00011738"/>
    </source>
</evidence>
<evidence type="ECO:0000259" key="14">
    <source>
        <dbReference type="PROSITE" id="PS50255"/>
    </source>
</evidence>
<evidence type="ECO:0000256" key="1">
    <source>
        <dbReference type="ARBA" id="ARBA00001924"/>
    </source>
</evidence>
<dbReference type="CTD" id="32878"/>
<dbReference type="SUPFAM" id="SSF81296">
    <property type="entry name" value="E set domains"/>
    <property type="match status" value="1"/>
</dbReference>
<dbReference type="InterPro" id="IPR022407">
    <property type="entry name" value="OxRdtase_Mopterin_BS"/>
</dbReference>
<dbReference type="KEGG" id="clec:106666178"/>
<dbReference type="GO" id="GO:0005758">
    <property type="term" value="C:mitochondrial intermembrane space"/>
    <property type="evidence" value="ECO:0007669"/>
    <property type="project" value="UniProtKB-SubCell"/>
</dbReference>
<dbReference type="PRINTS" id="PR00407">
    <property type="entry name" value="EUMOPTERIN"/>
</dbReference>
<dbReference type="Pfam" id="PF03404">
    <property type="entry name" value="Mo-co_dimer"/>
    <property type="match status" value="1"/>
</dbReference>
<dbReference type="GeneID" id="106666178"/>
<dbReference type="FunFam" id="3.10.120.10:FF:000007">
    <property type="entry name" value="Sulfite oxidase, mitochondrial"/>
    <property type="match status" value="1"/>
</dbReference>
<keyword evidence="16" id="KW-1185">Reference proteome</keyword>
<keyword evidence="13" id="KW-0496">Mitochondrion</keyword>
<dbReference type="InterPro" id="IPR018506">
    <property type="entry name" value="Cyt_B5_heme-BS"/>
</dbReference>
<dbReference type="UniPathway" id="UPA00096"/>
<dbReference type="InterPro" id="IPR001199">
    <property type="entry name" value="Cyt_B5-like_heme/steroid-bd"/>
</dbReference>
<dbReference type="PROSITE" id="PS00559">
    <property type="entry name" value="MOLYBDOPTERIN_EUK"/>
    <property type="match status" value="1"/>
</dbReference>
<comment type="subunit">
    <text evidence="6">Homodimer.</text>
</comment>
<dbReference type="Pfam" id="PF00174">
    <property type="entry name" value="Oxidored_molyb"/>
    <property type="match status" value="1"/>
</dbReference>
<dbReference type="Proteomes" id="UP000494040">
    <property type="component" value="Unassembled WGS sequence"/>
</dbReference>
<dbReference type="SUPFAM" id="SSF56524">
    <property type="entry name" value="Oxidoreductase molybdopterin-binding domain"/>
    <property type="match status" value="1"/>
</dbReference>
<keyword evidence="8" id="KW-0500">Molybdenum</keyword>
<dbReference type="GO" id="GO:0006790">
    <property type="term" value="P:sulfur compound metabolic process"/>
    <property type="evidence" value="ECO:0007669"/>
    <property type="project" value="UniProtKB-UniPathway"/>
</dbReference>
<dbReference type="PROSITE" id="PS00191">
    <property type="entry name" value="CYTOCHROME_B5_1"/>
    <property type="match status" value="1"/>
</dbReference>
<evidence type="ECO:0000256" key="12">
    <source>
        <dbReference type="ARBA" id="ARBA00023004"/>
    </source>
</evidence>
<dbReference type="PROSITE" id="PS50255">
    <property type="entry name" value="CYTOCHROME_B5_2"/>
    <property type="match status" value="1"/>
</dbReference>
<evidence type="ECO:0000256" key="5">
    <source>
        <dbReference type="ARBA" id="ARBA00004971"/>
    </source>
</evidence>
<evidence type="ECO:0000256" key="13">
    <source>
        <dbReference type="ARBA" id="ARBA00023128"/>
    </source>
</evidence>
<dbReference type="InterPro" id="IPR008335">
    <property type="entry name" value="Mopterin_OxRdtase_euk"/>
</dbReference>
<dbReference type="SUPFAM" id="SSF55856">
    <property type="entry name" value="Cytochrome b5-like heme/steroid binding domain"/>
    <property type="match status" value="1"/>
</dbReference>
<evidence type="ECO:0000313" key="15">
    <source>
        <dbReference type="EnsemblMetazoa" id="XP_014248665.1"/>
    </source>
</evidence>
<dbReference type="OMA" id="TWHVAEL"/>
<comment type="subcellular location">
    <subcellularLocation>
        <location evidence="3">Mitochondrion intermembrane space</location>
    </subcellularLocation>
</comment>
<proteinExistence type="predicted"/>
<dbReference type="AlphaFoldDB" id="A0A8I6RPB4"/>
<comment type="cofactor">
    <cofactor evidence="1">
        <name>Mo-molybdopterin</name>
        <dbReference type="ChEBI" id="CHEBI:71302"/>
    </cofactor>
</comment>
<dbReference type="SMART" id="SM01117">
    <property type="entry name" value="Cyt-b5"/>
    <property type="match status" value="1"/>
</dbReference>
<dbReference type="EC" id="1.8.3.1" evidence="7"/>
<keyword evidence="11" id="KW-0560">Oxidoreductase</keyword>
<dbReference type="RefSeq" id="XP_014248665.1">
    <property type="nucleotide sequence ID" value="XM_014393179.2"/>
</dbReference>
<dbReference type="FunFam" id="3.90.420.10:FF:000002">
    <property type="entry name" value="sulfite oxidase, mitochondrial"/>
    <property type="match status" value="1"/>
</dbReference>
<dbReference type="InterPro" id="IPR005066">
    <property type="entry name" value="MoCF_OxRdtse_dimer"/>
</dbReference>
<dbReference type="CDD" id="cd02111">
    <property type="entry name" value="eukary_SO_Moco"/>
    <property type="match status" value="1"/>
</dbReference>
<dbReference type="InterPro" id="IPR000572">
    <property type="entry name" value="OxRdtase_Mopterin-bd_dom"/>
</dbReference>
<name>A0A8I6RPB4_CIMLE</name>
<dbReference type="GO" id="GO:0020037">
    <property type="term" value="F:heme binding"/>
    <property type="evidence" value="ECO:0007669"/>
    <property type="project" value="InterPro"/>
</dbReference>
<dbReference type="Gene3D" id="3.90.420.10">
    <property type="entry name" value="Oxidoreductase, molybdopterin-binding domain"/>
    <property type="match status" value="1"/>
</dbReference>
<evidence type="ECO:0000256" key="8">
    <source>
        <dbReference type="ARBA" id="ARBA00022505"/>
    </source>
</evidence>
<dbReference type="PANTHER" id="PTHR19372:SF7">
    <property type="entry name" value="SULFITE OXIDASE, MITOCHONDRIAL"/>
    <property type="match status" value="1"/>
</dbReference>
<evidence type="ECO:0000256" key="2">
    <source>
        <dbReference type="ARBA" id="ARBA00001970"/>
    </source>
</evidence>
<evidence type="ECO:0000256" key="10">
    <source>
        <dbReference type="ARBA" id="ARBA00022723"/>
    </source>
</evidence>
<sequence length="549" mass="61635">MNSIKSARRLLLNQKRIDPVGYVAFSGWPGQEKKAKINYNPYKYVAVGVVVGISAHLYLKSRHETLFALDIDKKYGARIEGLPKYKLSDVAKHTTKKDKIWVTFREGVYDITQFVDHHPGGDVILLAAGGSVEPFWLMYGVHKQEHILKILEQFRIGNLDPEEADEVMKNMEDPYSTDPKRHPALHPNSVKPFNAEPPPEILVGNFLTPQDLFYVRNHLPVPEINSETYELEIEGLGIQSKTFTLNELKELPKHTITATVMCAGNRRSEMSAIKPVKGLNWTHAAIGNATWSGPKLLDVLKSLGLDDNPEAQHVQFEGLDTDPTNTPYGASIPIEKVLDPRGDVILAYEMNGEPLSRDHGFPIRVVVPGIVGARNVKWLGRIILSKEESESHWQRNDYKGFSPSTDWDTVDFTKSPAIQELPVVSAICIPKNGESVKVDNNSIVVKGYAWSGGGRKIVRVDLTIDSGKTWHVANFEGQDNARHPYHWGWTLWTATIPVDNSSQNVEIWAKAVDSNYNTQPESFANTWNLRGVLGNAYHRIKIKLINNCQ</sequence>
<evidence type="ECO:0000256" key="11">
    <source>
        <dbReference type="ARBA" id="ARBA00023002"/>
    </source>
</evidence>
<evidence type="ECO:0000256" key="9">
    <source>
        <dbReference type="ARBA" id="ARBA00022617"/>
    </source>
</evidence>
<dbReference type="InterPro" id="IPR014756">
    <property type="entry name" value="Ig_E-set"/>
</dbReference>
<evidence type="ECO:0000256" key="4">
    <source>
        <dbReference type="ARBA" id="ARBA00004678"/>
    </source>
</evidence>
<dbReference type="GO" id="GO:0008482">
    <property type="term" value="F:sulfite oxidase activity"/>
    <property type="evidence" value="ECO:0007669"/>
    <property type="project" value="UniProtKB-EC"/>
</dbReference>
<dbReference type="Pfam" id="PF00173">
    <property type="entry name" value="Cyt-b5"/>
    <property type="match status" value="1"/>
</dbReference>